<dbReference type="AlphaFoldDB" id="A0A2I2KUQ3"/>
<name>A0A2I2KUQ3_9ACTN</name>
<dbReference type="EMBL" id="FZMO01000256">
    <property type="protein sequence ID" value="SNQ49395.1"/>
    <property type="molecule type" value="Genomic_DNA"/>
</dbReference>
<evidence type="ECO:0000313" key="2">
    <source>
        <dbReference type="Proteomes" id="UP000234331"/>
    </source>
</evidence>
<accession>A0A2I2KUQ3</accession>
<keyword evidence="2" id="KW-1185">Reference proteome</keyword>
<proteinExistence type="predicted"/>
<reference evidence="1 2" key="1">
    <citation type="submission" date="2017-06" db="EMBL/GenBank/DDBJ databases">
        <authorList>
            <person name="Kim H.J."/>
            <person name="Triplett B.A."/>
        </authorList>
    </citation>
    <scope>NUCLEOTIDE SEQUENCE [LARGE SCALE GENOMIC DNA]</scope>
    <source>
        <strain evidence="1">FRACA_ARgP5</strain>
    </source>
</reference>
<protein>
    <submittedName>
        <fullName evidence="1">Uncharacterized protein</fullName>
    </submittedName>
</protein>
<organism evidence="1 2">
    <name type="scientific">Frankia canadensis</name>
    <dbReference type="NCBI Taxonomy" id="1836972"/>
    <lineage>
        <taxon>Bacteria</taxon>
        <taxon>Bacillati</taxon>
        <taxon>Actinomycetota</taxon>
        <taxon>Actinomycetes</taxon>
        <taxon>Frankiales</taxon>
        <taxon>Frankiaceae</taxon>
        <taxon>Frankia</taxon>
    </lineage>
</organism>
<gene>
    <name evidence="1" type="ORF">FRACA_3290004</name>
</gene>
<dbReference type="Proteomes" id="UP000234331">
    <property type="component" value="Unassembled WGS sequence"/>
</dbReference>
<evidence type="ECO:0000313" key="1">
    <source>
        <dbReference type="EMBL" id="SNQ49395.1"/>
    </source>
</evidence>
<sequence>MRRVCEAAARIHTTERAPTAAAGPKAGVRGSDYSDLRRRVTGAELMKRRRIWYYARWR</sequence>